<evidence type="ECO:0000313" key="4">
    <source>
        <dbReference type="Proteomes" id="UP001303046"/>
    </source>
</evidence>
<accession>A0ABR1DAZ9</accession>
<organism evidence="3 4">
    <name type="scientific">Necator americanus</name>
    <name type="common">Human hookworm</name>
    <dbReference type="NCBI Taxonomy" id="51031"/>
    <lineage>
        <taxon>Eukaryota</taxon>
        <taxon>Metazoa</taxon>
        <taxon>Ecdysozoa</taxon>
        <taxon>Nematoda</taxon>
        <taxon>Chromadorea</taxon>
        <taxon>Rhabditida</taxon>
        <taxon>Rhabditina</taxon>
        <taxon>Rhabditomorpha</taxon>
        <taxon>Strongyloidea</taxon>
        <taxon>Ancylostomatidae</taxon>
        <taxon>Bunostominae</taxon>
        <taxon>Necator</taxon>
    </lineage>
</organism>
<name>A0ABR1DAZ9_NECAM</name>
<feature type="compositionally biased region" description="Basic and acidic residues" evidence="1">
    <location>
        <begin position="64"/>
        <end position="74"/>
    </location>
</feature>
<proteinExistence type="predicted"/>
<comment type="caution">
    <text evidence="3">The sequence shown here is derived from an EMBL/GenBank/DDBJ whole genome shotgun (WGS) entry which is preliminary data.</text>
</comment>
<dbReference type="Proteomes" id="UP001303046">
    <property type="component" value="Unassembled WGS sequence"/>
</dbReference>
<evidence type="ECO:0000256" key="1">
    <source>
        <dbReference type="SAM" id="MobiDB-lite"/>
    </source>
</evidence>
<feature type="signal peptide" evidence="2">
    <location>
        <begin position="1"/>
        <end position="18"/>
    </location>
</feature>
<dbReference type="EMBL" id="JAVFWL010000004">
    <property type="protein sequence ID" value="KAK6747609.1"/>
    <property type="molecule type" value="Genomic_DNA"/>
</dbReference>
<evidence type="ECO:0008006" key="5">
    <source>
        <dbReference type="Google" id="ProtNLM"/>
    </source>
</evidence>
<evidence type="ECO:0000256" key="2">
    <source>
        <dbReference type="SAM" id="SignalP"/>
    </source>
</evidence>
<protein>
    <recommendedName>
        <fullName evidence="5">Secreted protein</fullName>
    </recommendedName>
</protein>
<reference evidence="3 4" key="1">
    <citation type="submission" date="2023-08" db="EMBL/GenBank/DDBJ databases">
        <title>A Necator americanus chromosomal reference genome.</title>
        <authorList>
            <person name="Ilik V."/>
            <person name="Petrzelkova K.J."/>
            <person name="Pardy F."/>
            <person name="Fuh T."/>
            <person name="Niatou-Singa F.S."/>
            <person name="Gouil Q."/>
            <person name="Baker L."/>
            <person name="Ritchie M.E."/>
            <person name="Jex A.R."/>
            <person name="Gazzola D."/>
            <person name="Li H."/>
            <person name="Toshio Fujiwara R."/>
            <person name="Zhan B."/>
            <person name="Aroian R.V."/>
            <person name="Pafco B."/>
            <person name="Schwarz E.M."/>
        </authorList>
    </citation>
    <scope>NUCLEOTIDE SEQUENCE [LARGE SCALE GENOMIC DNA]</scope>
    <source>
        <strain evidence="3 4">Aroian</strain>
        <tissue evidence="3">Whole animal</tissue>
    </source>
</reference>
<gene>
    <name evidence="3" type="primary">Necator_chrIV.g13959</name>
    <name evidence="3" type="ORF">RB195_000666</name>
</gene>
<feature type="chain" id="PRO_5045279517" description="Secreted protein" evidence="2">
    <location>
        <begin position="19"/>
        <end position="84"/>
    </location>
</feature>
<keyword evidence="4" id="KW-1185">Reference proteome</keyword>
<sequence>MRGLTVLLLATVIAAVLASKENGDSKGVSSRSSSEEGKTVEASGEEVLRKIEVGESSGAADTTLIKEEAGRSQEPEGSGEAIKE</sequence>
<feature type="region of interest" description="Disordered" evidence="1">
    <location>
        <begin position="21"/>
        <end position="84"/>
    </location>
</feature>
<keyword evidence="2" id="KW-0732">Signal</keyword>
<evidence type="ECO:0000313" key="3">
    <source>
        <dbReference type="EMBL" id="KAK6747609.1"/>
    </source>
</evidence>